<dbReference type="KEGG" id="mind:mvi_53210"/>
<organism evidence="1 2">
    <name type="scientific">Methylobacterium indicum</name>
    <dbReference type="NCBI Taxonomy" id="1775910"/>
    <lineage>
        <taxon>Bacteria</taxon>
        <taxon>Pseudomonadati</taxon>
        <taxon>Pseudomonadota</taxon>
        <taxon>Alphaproteobacteria</taxon>
        <taxon>Hyphomicrobiales</taxon>
        <taxon>Methylobacteriaceae</taxon>
        <taxon>Methylobacterium</taxon>
    </lineage>
</organism>
<evidence type="ECO:0000313" key="1">
    <source>
        <dbReference type="EMBL" id="BCM86860.1"/>
    </source>
</evidence>
<proteinExistence type="predicted"/>
<dbReference type="AlphaFoldDB" id="A0A8H8WYA5"/>
<reference evidence="1" key="1">
    <citation type="submission" date="2020-11" db="EMBL/GenBank/DDBJ databases">
        <title>Complete genome sequence of a novel pathogenic Methylobacterium strain isolated from rice in Vietnam.</title>
        <authorList>
            <person name="Lai K."/>
            <person name="Okazaki S."/>
            <person name="Higashi K."/>
            <person name="Mori H."/>
            <person name="Toyoda A."/>
            <person name="Kurokawa K."/>
        </authorList>
    </citation>
    <scope>NUCLEOTIDE SEQUENCE</scope>
    <source>
        <strain evidence="1">VL1</strain>
    </source>
</reference>
<dbReference type="EMBL" id="AP024145">
    <property type="protein sequence ID" value="BCM86860.1"/>
    <property type="molecule type" value="Genomic_DNA"/>
</dbReference>
<accession>A0A8H8WYA5</accession>
<gene>
    <name evidence="1" type="ORF">mvi_53210</name>
</gene>
<name>A0A8H8WYA5_9HYPH</name>
<dbReference type="RefSeq" id="WP_207179892.1">
    <property type="nucleotide sequence ID" value="NZ_AP024145.1"/>
</dbReference>
<evidence type="ECO:0000313" key="2">
    <source>
        <dbReference type="Proteomes" id="UP000663508"/>
    </source>
</evidence>
<dbReference type="Proteomes" id="UP000663508">
    <property type="component" value="Chromosome"/>
</dbReference>
<protein>
    <submittedName>
        <fullName evidence="1">Uncharacterized protein</fullName>
    </submittedName>
</protein>
<sequence length="276" mass="30433">MIYQKIKYMLYPLLALNSACGTYLPEIREPWDVNRSQEISANGILEANVKEKIYCAIYLAVKSQRVFPEGWAVQSTLDLQVDHIGSVNPGLSYIVPFNAAENFTLGLGATLSSQATREDKIGSYWDLDRLRKYKTDECDNVGEIKGSSPLITSDLGLTQWLTDALASVKYFPSSPISQGNVFNQDSLTYHAKFIIITTGSLNPTWKLIRFNSGNGAALASVNRTRTHDILLTFGPKFKPNSPNIALSQHFSTEYAISIGNSGRQSALPASLPLFGQ</sequence>